<dbReference type="AlphaFoldDB" id="A0A7J7DYP4"/>
<evidence type="ECO:0000313" key="2">
    <source>
        <dbReference type="Proteomes" id="UP000593562"/>
    </source>
</evidence>
<dbReference type="InParanoid" id="A0A7J7DYP4"/>
<reference evidence="1 2" key="1">
    <citation type="journal article" date="2020" name="Nat. Commun.">
        <title>Genome of Tripterygium wilfordii and identification of cytochrome P450 involved in triptolide biosynthesis.</title>
        <authorList>
            <person name="Tu L."/>
            <person name="Su P."/>
            <person name="Zhang Z."/>
            <person name="Gao L."/>
            <person name="Wang J."/>
            <person name="Hu T."/>
            <person name="Zhou J."/>
            <person name="Zhang Y."/>
            <person name="Zhao Y."/>
            <person name="Liu Y."/>
            <person name="Song Y."/>
            <person name="Tong Y."/>
            <person name="Lu Y."/>
            <person name="Yang J."/>
            <person name="Xu C."/>
            <person name="Jia M."/>
            <person name="Peters R.J."/>
            <person name="Huang L."/>
            <person name="Gao W."/>
        </authorList>
    </citation>
    <scope>NUCLEOTIDE SEQUENCE [LARGE SCALE GENOMIC DNA]</scope>
    <source>
        <strain evidence="2">cv. XIE 37</strain>
        <tissue evidence="1">Leaf</tissue>
    </source>
</reference>
<dbReference type="GO" id="GO:0000724">
    <property type="term" value="P:double-strand break repair via homologous recombination"/>
    <property type="evidence" value="ECO:0007669"/>
    <property type="project" value="InterPro"/>
</dbReference>
<dbReference type="PANTHER" id="PTHR46456:SF1">
    <property type="entry name" value="DNA REPAIR PROTEIN RAD51 HOMOLOG 2"/>
    <property type="match status" value="1"/>
</dbReference>
<dbReference type="EMBL" id="JAAARO010000002">
    <property type="protein sequence ID" value="KAF5751510.1"/>
    <property type="molecule type" value="Genomic_DNA"/>
</dbReference>
<dbReference type="GO" id="GO:0005657">
    <property type="term" value="C:replication fork"/>
    <property type="evidence" value="ECO:0007669"/>
    <property type="project" value="TreeGrafter"/>
</dbReference>
<dbReference type="PANTHER" id="PTHR46456">
    <property type="entry name" value="DNA REPAIR PROTEIN RAD51 HOMOLOG 2"/>
    <property type="match status" value="1"/>
</dbReference>
<dbReference type="InterPro" id="IPR030548">
    <property type="entry name" value="RAD51B"/>
</dbReference>
<name>A0A7J7DYP4_TRIWF</name>
<dbReference type="GO" id="GO:0008094">
    <property type="term" value="F:ATP-dependent activity, acting on DNA"/>
    <property type="evidence" value="ECO:0007669"/>
    <property type="project" value="TreeGrafter"/>
</dbReference>
<comment type="caution">
    <text evidence="1">The sequence shown here is derived from an EMBL/GenBank/DDBJ whole genome shotgun (WGS) entry which is preliminary data.</text>
</comment>
<dbReference type="GO" id="GO:0000400">
    <property type="term" value="F:four-way junction DNA binding"/>
    <property type="evidence" value="ECO:0007669"/>
    <property type="project" value="TreeGrafter"/>
</dbReference>
<dbReference type="GO" id="GO:0003697">
    <property type="term" value="F:single-stranded DNA binding"/>
    <property type="evidence" value="ECO:0007669"/>
    <property type="project" value="TreeGrafter"/>
</dbReference>
<organism evidence="1 2">
    <name type="scientific">Tripterygium wilfordii</name>
    <name type="common">Thunder God vine</name>
    <dbReference type="NCBI Taxonomy" id="458696"/>
    <lineage>
        <taxon>Eukaryota</taxon>
        <taxon>Viridiplantae</taxon>
        <taxon>Streptophyta</taxon>
        <taxon>Embryophyta</taxon>
        <taxon>Tracheophyta</taxon>
        <taxon>Spermatophyta</taxon>
        <taxon>Magnoliopsida</taxon>
        <taxon>eudicotyledons</taxon>
        <taxon>Gunneridae</taxon>
        <taxon>Pentapetalae</taxon>
        <taxon>rosids</taxon>
        <taxon>fabids</taxon>
        <taxon>Celastrales</taxon>
        <taxon>Celastraceae</taxon>
        <taxon>Tripterygium</taxon>
    </lineage>
</organism>
<sequence>MHLNFMLQLSPSGQRYIKVTKCPISPPLDFPFNITSSGISLPSDKGTQLTGQEIYTISGQGLLLVLLCLVNMQNQYFVGIQGTSGIDLTASYELLLLFCYELIYLRVWLTLDFWVWSLNSYVSIISMKWFQDIMTF</sequence>
<protein>
    <submittedName>
        <fullName evidence="1">Uncharacterized protein</fullName>
    </submittedName>
</protein>
<keyword evidence="2" id="KW-1185">Reference proteome</keyword>
<dbReference type="GO" id="GO:0033063">
    <property type="term" value="C:Rad51B-Rad51C-Rad51D-XRCC2 complex"/>
    <property type="evidence" value="ECO:0007669"/>
    <property type="project" value="InterPro"/>
</dbReference>
<accession>A0A7J7DYP4</accession>
<proteinExistence type="predicted"/>
<evidence type="ECO:0000313" key="1">
    <source>
        <dbReference type="EMBL" id="KAF5751510.1"/>
    </source>
</evidence>
<dbReference type="Proteomes" id="UP000593562">
    <property type="component" value="Unassembled WGS sequence"/>
</dbReference>
<gene>
    <name evidence="1" type="ORF">HS088_TW02G00524</name>
</gene>
<dbReference type="GO" id="GO:0003690">
    <property type="term" value="F:double-stranded DNA binding"/>
    <property type="evidence" value="ECO:0007669"/>
    <property type="project" value="TreeGrafter"/>
</dbReference>